<dbReference type="RefSeq" id="WP_136879438.1">
    <property type="nucleotide sequence ID" value="NZ_SWDX01000002.1"/>
</dbReference>
<evidence type="ECO:0000259" key="3">
    <source>
        <dbReference type="Pfam" id="PF16344"/>
    </source>
</evidence>
<keyword evidence="1" id="KW-0812">Transmembrane</keyword>
<dbReference type="Gene3D" id="3.55.50.30">
    <property type="match status" value="1"/>
</dbReference>
<dbReference type="Gene3D" id="2.60.120.1440">
    <property type="match status" value="1"/>
</dbReference>
<keyword evidence="1" id="KW-0472">Membrane</keyword>
<keyword evidence="1" id="KW-1133">Transmembrane helix</keyword>
<dbReference type="AlphaFoldDB" id="A0A4U1GHX0"/>
<name>A0A4U1GHX0_9SPHI</name>
<dbReference type="InterPro" id="IPR012373">
    <property type="entry name" value="Ferrdict_sens_TM"/>
</dbReference>
<evidence type="ECO:0000256" key="1">
    <source>
        <dbReference type="SAM" id="Phobius"/>
    </source>
</evidence>
<gene>
    <name evidence="4" type="ORF">FBD94_05735</name>
</gene>
<organism evidence="4 5">
    <name type="scientific">Pedobacter hiemivivus</name>
    <dbReference type="NCBI Taxonomy" id="2530454"/>
    <lineage>
        <taxon>Bacteria</taxon>
        <taxon>Pseudomonadati</taxon>
        <taxon>Bacteroidota</taxon>
        <taxon>Sphingobacteriia</taxon>
        <taxon>Sphingobacteriales</taxon>
        <taxon>Sphingobacteriaceae</taxon>
        <taxon>Pedobacter</taxon>
    </lineage>
</organism>
<sequence>MRRDPKRLLEKYKAGNCSDQEKAIVESWYLELKSEEGTPTHTIIENTKDKVWAALSAAEDTTTKRPNIKTIYLRKAAAWAAVIFIIGAVGLFFLNKSKVQQVANHTVKKNDVLPGGNKAFLTLADGRKISLTDAANGELAKQEGLVIKKTADGQLVYTVAGSDKEGGNGAPLFNTIETPNGGKYQINLPDGTKVWLNAASSLRYPTKFTGSTRTVELKGEGYFEVAKVTVKSSSAGIKAGSRVPFIVKTAYQEVEVLGTHFNINGYKDEADIKTTLLEGSVRVSLKGDWNNPSKINDSKLLSPGEQSQLNEKNINVKAVDIESVMAWKAGDFIFDGDDLKSIMRKIARWYDVEVIYKGEFENLKFGGLMSRSKNISSVLGIMESTGRIHFAIEGNRITVLHSEK</sequence>
<dbReference type="Pfam" id="PF04773">
    <property type="entry name" value="FecR"/>
    <property type="match status" value="1"/>
</dbReference>
<dbReference type="Pfam" id="PF16344">
    <property type="entry name" value="FecR_C"/>
    <property type="match status" value="1"/>
</dbReference>
<protein>
    <submittedName>
        <fullName evidence="4">FecR family protein</fullName>
    </submittedName>
</protein>
<reference evidence="4 5" key="1">
    <citation type="submission" date="2019-04" db="EMBL/GenBank/DDBJ databases">
        <title>Pedobacter sp. RP-1-16 sp. nov., isolated from Arctic soil.</title>
        <authorList>
            <person name="Dahal R.H."/>
            <person name="Kim D.-U."/>
        </authorList>
    </citation>
    <scope>NUCLEOTIDE SEQUENCE [LARGE SCALE GENOMIC DNA]</scope>
    <source>
        <strain evidence="4 5">RP-1-16</strain>
    </source>
</reference>
<dbReference type="EMBL" id="SWDX01000002">
    <property type="protein sequence ID" value="TKC63847.1"/>
    <property type="molecule type" value="Genomic_DNA"/>
</dbReference>
<dbReference type="Proteomes" id="UP000309594">
    <property type="component" value="Unassembled WGS sequence"/>
</dbReference>
<dbReference type="InterPro" id="IPR006860">
    <property type="entry name" value="FecR"/>
</dbReference>
<feature type="transmembrane region" description="Helical" evidence="1">
    <location>
        <begin position="76"/>
        <end position="94"/>
    </location>
</feature>
<comment type="caution">
    <text evidence="4">The sequence shown here is derived from an EMBL/GenBank/DDBJ whole genome shotgun (WGS) entry which is preliminary data.</text>
</comment>
<evidence type="ECO:0000259" key="2">
    <source>
        <dbReference type="Pfam" id="PF04773"/>
    </source>
</evidence>
<evidence type="ECO:0000313" key="4">
    <source>
        <dbReference type="EMBL" id="TKC63847.1"/>
    </source>
</evidence>
<accession>A0A4U1GHX0</accession>
<dbReference type="PANTHER" id="PTHR30273">
    <property type="entry name" value="PERIPLASMIC SIGNAL SENSOR AND SIGMA FACTOR ACTIVATOR FECR-RELATED"/>
    <property type="match status" value="1"/>
</dbReference>
<dbReference type="GO" id="GO:0016989">
    <property type="term" value="F:sigma factor antagonist activity"/>
    <property type="evidence" value="ECO:0007669"/>
    <property type="project" value="TreeGrafter"/>
</dbReference>
<dbReference type="InterPro" id="IPR032508">
    <property type="entry name" value="FecR_C"/>
</dbReference>
<dbReference type="PANTHER" id="PTHR30273:SF2">
    <property type="entry name" value="PROTEIN FECR"/>
    <property type="match status" value="1"/>
</dbReference>
<evidence type="ECO:0000313" key="5">
    <source>
        <dbReference type="Proteomes" id="UP000309594"/>
    </source>
</evidence>
<feature type="domain" description="FecR protein" evidence="2">
    <location>
        <begin position="175"/>
        <end position="282"/>
    </location>
</feature>
<proteinExistence type="predicted"/>
<feature type="domain" description="Protein FecR C-terminal" evidence="3">
    <location>
        <begin position="331"/>
        <end position="399"/>
    </location>
</feature>